<sequence>SHHPGLALQVLDVENEEDSPYTEVRASVSNIDDPDMPCLTWRMWAIGLVLCVLSSGIQMFFYLRYPAPSFDFPITIICAFLCGKALERLPIRSWKVGRFTFDLNPGPFNVKEHTAAFILSSVSAGVTWPQDFIIVAETKYHVKTSLGFQILLSLSCQLIGLSFGGIYRRILVQPASLIWPTNLSLCALVNMFHADYDETRRSRKISPFRFFVLLTLGSAAYSLAPSFLFTGLSYFSFLCWIWPKNKVVNQLFGTVTGLGMSGLTFDWSQISFVGNPLVMPWWALVHLFAGFVLFYWILSPLLYYLDVWKTGHLPMMGFSAYDRFAKPYSIDKIIDGGIMRLNSTAYEEYSGLYLPVTFAMTYTLAFVAPMVLLTHTALHYGPSLVKYLHHGKEDEHDDVHAKLMRHYPITPMWWYMVLFGICFAALVVAFKVQIDTPIWVIPLALVIALVFLFPAAHLYAMTGRMIAINLIVQIIPGVLLPGRPLPNVMFKIIALDSLTMGQAFVRWLKMGHYMKVPPRANFYVQIVGSIVSMVTQAGVKYYLFTTIPDICERGQKSQLTCPSNGTFYTASVVWGMIGPARLYGRDGLYFPQMFGFLIGTLLPLPFWWWSRRRPGSLLSRLHLPTFFISHINVPPATGINEVSFFLVGFVFQYLIRKKRTKWWSRYNYILGSALDAGTVIGLILLFLAVQLPKNGKLTLNWWGNRVWQNS</sequence>
<evidence type="ECO:0000256" key="4">
    <source>
        <dbReference type="ARBA" id="ARBA00022692"/>
    </source>
</evidence>
<organism evidence="10 11">
    <name type="scientific">Tulasnella calospora MUT 4182</name>
    <dbReference type="NCBI Taxonomy" id="1051891"/>
    <lineage>
        <taxon>Eukaryota</taxon>
        <taxon>Fungi</taxon>
        <taxon>Dikarya</taxon>
        <taxon>Basidiomycota</taxon>
        <taxon>Agaricomycotina</taxon>
        <taxon>Agaricomycetes</taxon>
        <taxon>Cantharellales</taxon>
        <taxon>Tulasnellaceae</taxon>
        <taxon>Tulasnella</taxon>
    </lineage>
</organism>
<reference evidence="11" key="2">
    <citation type="submission" date="2015-01" db="EMBL/GenBank/DDBJ databases">
        <title>Evolutionary Origins and Diversification of the Mycorrhizal Mutualists.</title>
        <authorList>
            <consortium name="DOE Joint Genome Institute"/>
            <consortium name="Mycorrhizal Genomics Consortium"/>
            <person name="Kohler A."/>
            <person name="Kuo A."/>
            <person name="Nagy L.G."/>
            <person name="Floudas D."/>
            <person name="Copeland A."/>
            <person name="Barry K.W."/>
            <person name="Cichocki N."/>
            <person name="Veneault-Fourrey C."/>
            <person name="LaButti K."/>
            <person name="Lindquist E.A."/>
            <person name="Lipzen A."/>
            <person name="Lundell T."/>
            <person name="Morin E."/>
            <person name="Murat C."/>
            <person name="Riley R."/>
            <person name="Ohm R."/>
            <person name="Sun H."/>
            <person name="Tunlid A."/>
            <person name="Henrissat B."/>
            <person name="Grigoriev I.V."/>
            <person name="Hibbett D.S."/>
            <person name="Martin F."/>
        </authorList>
    </citation>
    <scope>NUCLEOTIDE SEQUENCE [LARGE SCALE GENOMIC DNA]</scope>
    <source>
        <strain evidence="11">MUT 4182</strain>
    </source>
</reference>
<protein>
    <recommendedName>
        <fullName evidence="12">OPT family small oligopeptide transporter</fullName>
    </recommendedName>
</protein>
<dbReference type="NCBIfam" id="TIGR00727">
    <property type="entry name" value="ISP4_OPT"/>
    <property type="match status" value="1"/>
</dbReference>
<gene>
    <name evidence="10" type="ORF">M407DRAFT_228715</name>
</gene>
<feature type="transmembrane region" description="Helical" evidence="9">
    <location>
        <begin position="589"/>
        <end position="610"/>
    </location>
</feature>
<feature type="transmembrane region" description="Helical" evidence="9">
    <location>
        <begin position="639"/>
        <end position="655"/>
    </location>
</feature>
<feature type="transmembrane region" description="Helical" evidence="9">
    <location>
        <begin position="667"/>
        <end position="689"/>
    </location>
</feature>
<feature type="transmembrane region" description="Helical" evidence="9">
    <location>
        <begin position="438"/>
        <end position="459"/>
    </location>
</feature>
<keyword evidence="3" id="KW-0813">Transport</keyword>
<feature type="transmembrane region" description="Helical" evidence="9">
    <location>
        <begin position="352"/>
        <end position="373"/>
    </location>
</feature>
<feature type="transmembrane region" description="Helical" evidence="9">
    <location>
        <begin position="412"/>
        <end position="432"/>
    </location>
</feature>
<evidence type="ECO:0000313" key="10">
    <source>
        <dbReference type="EMBL" id="KIO29065.1"/>
    </source>
</evidence>
<dbReference type="Pfam" id="PF03169">
    <property type="entry name" value="OPT"/>
    <property type="match status" value="1"/>
</dbReference>
<feature type="transmembrane region" description="Helical" evidence="9">
    <location>
        <begin position="43"/>
        <end position="63"/>
    </location>
</feature>
<dbReference type="NCBIfam" id="TIGR00728">
    <property type="entry name" value="OPT_sfam"/>
    <property type="match status" value="1"/>
</dbReference>
<keyword evidence="7 9" id="KW-1133">Transmembrane helix</keyword>
<accession>A0A0C3QDI4</accession>
<dbReference type="OrthoDB" id="9986677at2759"/>
<evidence type="ECO:0000256" key="3">
    <source>
        <dbReference type="ARBA" id="ARBA00022448"/>
    </source>
</evidence>
<evidence type="ECO:0000256" key="1">
    <source>
        <dbReference type="ARBA" id="ARBA00004141"/>
    </source>
</evidence>
<feature type="transmembrane region" description="Helical" evidence="9">
    <location>
        <begin position="277"/>
        <end position="298"/>
    </location>
</feature>
<dbReference type="GO" id="GO:0015031">
    <property type="term" value="P:protein transport"/>
    <property type="evidence" value="ECO:0007669"/>
    <property type="project" value="UniProtKB-KW"/>
</dbReference>
<keyword evidence="6" id="KW-0653">Protein transport</keyword>
<dbReference type="HOGENOM" id="CLU_004965_1_1_1"/>
<dbReference type="InterPro" id="IPR004813">
    <property type="entry name" value="OPT"/>
</dbReference>
<evidence type="ECO:0000256" key="2">
    <source>
        <dbReference type="ARBA" id="ARBA00008807"/>
    </source>
</evidence>
<evidence type="ECO:0008006" key="12">
    <source>
        <dbReference type="Google" id="ProtNLM"/>
    </source>
</evidence>
<dbReference type="GO" id="GO:0035673">
    <property type="term" value="F:oligopeptide transmembrane transporter activity"/>
    <property type="evidence" value="ECO:0007669"/>
    <property type="project" value="InterPro"/>
</dbReference>
<evidence type="ECO:0000313" key="11">
    <source>
        <dbReference type="Proteomes" id="UP000054248"/>
    </source>
</evidence>
<feature type="transmembrane region" description="Helical" evidence="9">
    <location>
        <begin position="210"/>
        <end position="235"/>
    </location>
</feature>
<evidence type="ECO:0000256" key="5">
    <source>
        <dbReference type="ARBA" id="ARBA00022856"/>
    </source>
</evidence>
<proteinExistence type="inferred from homology"/>
<feature type="non-terminal residue" evidence="10">
    <location>
        <position position="710"/>
    </location>
</feature>
<dbReference type="EMBL" id="KN822987">
    <property type="protein sequence ID" value="KIO29065.1"/>
    <property type="molecule type" value="Genomic_DNA"/>
</dbReference>
<evidence type="ECO:0000256" key="7">
    <source>
        <dbReference type="ARBA" id="ARBA00022989"/>
    </source>
</evidence>
<reference evidence="10 11" key="1">
    <citation type="submission" date="2014-04" db="EMBL/GenBank/DDBJ databases">
        <authorList>
            <consortium name="DOE Joint Genome Institute"/>
            <person name="Kuo A."/>
            <person name="Girlanda M."/>
            <person name="Perotto S."/>
            <person name="Kohler A."/>
            <person name="Nagy L.G."/>
            <person name="Floudas D."/>
            <person name="Copeland A."/>
            <person name="Barry K.W."/>
            <person name="Cichocki N."/>
            <person name="Veneault-Fourrey C."/>
            <person name="LaButti K."/>
            <person name="Lindquist E.A."/>
            <person name="Lipzen A."/>
            <person name="Lundell T."/>
            <person name="Morin E."/>
            <person name="Murat C."/>
            <person name="Sun H."/>
            <person name="Tunlid A."/>
            <person name="Henrissat B."/>
            <person name="Grigoriev I.V."/>
            <person name="Hibbett D.S."/>
            <person name="Martin F."/>
            <person name="Nordberg H.P."/>
            <person name="Cantor M.N."/>
            <person name="Hua S.X."/>
        </authorList>
    </citation>
    <scope>NUCLEOTIDE SEQUENCE [LARGE SCALE GENOMIC DNA]</scope>
    <source>
        <strain evidence="10 11">MUT 4182</strain>
    </source>
</reference>
<keyword evidence="4 9" id="KW-0812">Transmembrane</keyword>
<comment type="similarity">
    <text evidence="2">Belongs to the oligopeptide OPT transporter family.</text>
</comment>
<keyword evidence="8 9" id="KW-0472">Membrane</keyword>
<comment type="subcellular location">
    <subcellularLocation>
        <location evidence="1">Membrane</location>
        <topology evidence="1">Multi-pass membrane protein</topology>
    </subcellularLocation>
</comment>
<dbReference type="PANTHER" id="PTHR22601">
    <property type="entry name" value="ISP4 LIKE PROTEIN"/>
    <property type="match status" value="1"/>
</dbReference>
<feature type="transmembrane region" description="Helical" evidence="9">
    <location>
        <begin position="520"/>
        <end position="539"/>
    </location>
</feature>
<dbReference type="InterPro" id="IPR004648">
    <property type="entry name" value="Oligpept_transpt"/>
</dbReference>
<evidence type="ECO:0000256" key="8">
    <source>
        <dbReference type="ARBA" id="ARBA00023136"/>
    </source>
</evidence>
<name>A0A0C3QDI4_9AGAM</name>
<dbReference type="GO" id="GO:0016020">
    <property type="term" value="C:membrane"/>
    <property type="evidence" value="ECO:0007669"/>
    <property type="project" value="UniProtKB-SubCell"/>
</dbReference>
<keyword evidence="5" id="KW-0571">Peptide transport</keyword>
<dbReference type="Proteomes" id="UP000054248">
    <property type="component" value="Unassembled WGS sequence"/>
</dbReference>
<feature type="non-terminal residue" evidence="10">
    <location>
        <position position="1"/>
    </location>
</feature>
<evidence type="ECO:0000256" key="6">
    <source>
        <dbReference type="ARBA" id="ARBA00022927"/>
    </source>
</evidence>
<dbReference type="AlphaFoldDB" id="A0A0C3QDI4"/>
<evidence type="ECO:0000256" key="9">
    <source>
        <dbReference type="SAM" id="Phobius"/>
    </source>
</evidence>
<keyword evidence="11" id="KW-1185">Reference proteome</keyword>